<evidence type="ECO:0000256" key="1">
    <source>
        <dbReference type="ARBA" id="ARBA00022490"/>
    </source>
</evidence>
<feature type="binding site" evidence="8">
    <location>
        <position position="46"/>
    </location>
    <ligand>
        <name>Ca(2+)</name>
        <dbReference type="ChEBI" id="CHEBI:29108"/>
    </ligand>
</feature>
<feature type="active site" description="Proton acceptor" evidence="6">
    <location>
        <position position="366"/>
    </location>
</feature>
<dbReference type="Proteomes" id="UP000256388">
    <property type="component" value="Unassembled WGS sequence"/>
</dbReference>
<dbReference type="PIRSF" id="PIRSF004803">
    <property type="entry name" value="RnjA"/>
    <property type="match status" value="1"/>
</dbReference>
<dbReference type="Pfam" id="PF22505">
    <property type="entry name" value="RNase_J_b_CASP"/>
    <property type="match status" value="1"/>
</dbReference>
<feature type="binding site" evidence="8">
    <location>
        <position position="139"/>
    </location>
    <ligand>
        <name>Zn(2+)</name>
        <dbReference type="ChEBI" id="CHEBI:29105"/>
        <label>1</label>
        <note>catalytic</note>
    </ligand>
</feature>
<organism evidence="10 11">
    <name type="scientific">Pelolinea submarina</name>
    <dbReference type="NCBI Taxonomy" id="913107"/>
    <lineage>
        <taxon>Bacteria</taxon>
        <taxon>Bacillati</taxon>
        <taxon>Chloroflexota</taxon>
        <taxon>Anaerolineae</taxon>
        <taxon>Anaerolineales</taxon>
        <taxon>Anaerolineaceae</taxon>
        <taxon>Pelolinea</taxon>
    </lineage>
</organism>
<evidence type="ECO:0000256" key="2">
    <source>
        <dbReference type="ARBA" id="ARBA00022722"/>
    </source>
</evidence>
<feature type="domain" description="Metallo-beta-lactamase" evidence="9">
    <location>
        <begin position="18"/>
        <end position="213"/>
    </location>
</feature>
<keyword evidence="8" id="KW-0479">Metal-binding</keyword>
<evidence type="ECO:0000256" key="4">
    <source>
        <dbReference type="ARBA" id="ARBA00022884"/>
    </source>
</evidence>
<evidence type="ECO:0000256" key="5">
    <source>
        <dbReference type="HAMAP-Rule" id="MF_01491"/>
    </source>
</evidence>
<dbReference type="Gene3D" id="3.40.50.10710">
    <property type="entry name" value="Metallo-hydrolase/oxidoreductase"/>
    <property type="match status" value="1"/>
</dbReference>
<dbReference type="InterPro" id="IPR036866">
    <property type="entry name" value="RibonucZ/Hydroxyglut_hydro"/>
</dbReference>
<dbReference type="PANTHER" id="PTHR43694:SF1">
    <property type="entry name" value="RIBONUCLEASE J"/>
    <property type="match status" value="1"/>
</dbReference>
<dbReference type="InterPro" id="IPR001279">
    <property type="entry name" value="Metallo-B-lactamas"/>
</dbReference>
<comment type="cofactor">
    <cofactor evidence="8">
        <name>Ca(2+)</name>
        <dbReference type="ChEBI" id="CHEBI:29108"/>
    </cofactor>
    <text evidence="8">Binds 1 Ca(2+) cation per subunit. Seen in 1 crystal structure, it is not clear if it is physiologically important.</text>
</comment>
<dbReference type="CDD" id="cd07714">
    <property type="entry name" value="RNaseJ_MBL-fold"/>
    <property type="match status" value="1"/>
</dbReference>
<dbReference type="RefSeq" id="WP_116226210.1">
    <property type="nucleotide sequence ID" value="NZ_AP018437.1"/>
</dbReference>
<keyword evidence="5" id="KW-0698">rRNA processing</keyword>
<evidence type="ECO:0000313" key="11">
    <source>
        <dbReference type="Proteomes" id="UP000256388"/>
    </source>
</evidence>
<dbReference type="HAMAP" id="MF_01491">
    <property type="entry name" value="RNase_J_bact"/>
    <property type="match status" value="1"/>
</dbReference>
<dbReference type="InterPro" id="IPR030854">
    <property type="entry name" value="RNase_J_bac"/>
</dbReference>
<feature type="binding site" evidence="8">
    <location>
        <position position="161"/>
    </location>
    <ligand>
        <name>Zn(2+)</name>
        <dbReference type="ChEBI" id="CHEBI:29105"/>
        <label>1</label>
        <note>catalytic</note>
    </ligand>
</feature>
<dbReference type="GO" id="GO:0005737">
    <property type="term" value="C:cytoplasm"/>
    <property type="evidence" value="ECO:0007669"/>
    <property type="project" value="UniProtKB-SubCell"/>
</dbReference>
<dbReference type="EC" id="3.1.-.-" evidence="5"/>
<dbReference type="InterPro" id="IPR041636">
    <property type="entry name" value="RNase_J_C"/>
</dbReference>
<dbReference type="GO" id="GO:0006364">
    <property type="term" value="P:rRNA processing"/>
    <property type="evidence" value="ECO:0007669"/>
    <property type="project" value="UniProtKB-UniRule"/>
</dbReference>
<comment type="caution">
    <text evidence="10">The sequence shown here is derived from an EMBL/GenBank/DDBJ whole genome shotgun (WGS) entry which is preliminary data.</text>
</comment>
<keyword evidence="8" id="KW-0106">Calcium</keyword>
<keyword evidence="5" id="KW-0255">Endonuclease</keyword>
<feature type="binding site" evidence="8">
    <location>
        <position position="441"/>
    </location>
    <ligand>
        <name>Ca(2+)</name>
        <dbReference type="ChEBI" id="CHEBI:29108"/>
    </ligand>
</feature>
<dbReference type="SUPFAM" id="SSF56281">
    <property type="entry name" value="Metallo-hydrolase/oxidoreductase"/>
    <property type="match status" value="1"/>
</dbReference>
<feature type="binding site" evidence="8">
    <location>
        <position position="73"/>
    </location>
    <ligand>
        <name>Zn(2+)</name>
        <dbReference type="ChEBI" id="CHEBI:29105"/>
        <label>1</label>
        <note>catalytic</note>
    </ligand>
</feature>
<sequence>MKESNLKIIPLGGLGEVGRNMMLYEYEDTAIIVDCGSMFPENDMLGIDYIIPDFQYLRSRKDKIRGIIFTHGHEDHIGAIHHFISEFNVPVYGTPLTLGLIKVKLTRRGMINNVSLNTIKAGESIKIGPFKIDFFHVCHSIPDSVGLGIETPEGLIVQSGDYKFDHTPVDNWPTDYAKLVEFSRRGVLALIADSTNATRPGWTPSERIIGEAFEQVFTQAKGRIIVASFASLISRVQQVVNATVAHHRKIAIVGTSMVENVEMAQKLNYLNIPPGTMVSMNTALELPDSEVVIMCTGAQGEPTSILGRLARGTQRQFDVRKGDTVVLSSKIIPGNEEAVYSTINDLFRRGANVIYEEIAPVHVSGHGSQEDMKLLIHLTKPKYFIPGYGEMRMLKQASLLAQQTGIPEKHILIVENGAVINVRNGKIKLGGQVPTNTVFVDGSWVGDLGPDEMRDRAMLSQDGIVLVHINVNKRNGEMVGHPEIISRGFAASQEAEEILNRLEKPIIQATNTSNGNLERNVIRTVKSIIYKETRRNPTVLVTMSKI</sequence>
<evidence type="ECO:0000256" key="8">
    <source>
        <dbReference type="PIRSR" id="PIRSR004803-3"/>
    </source>
</evidence>
<comment type="function">
    <text evidence="5">An RNase that has 5'-3' exonuclease and possibly endonuclease activity. Involved in maturation of rRNA and in some organisms also mRNA maturation and/or decay.</text>
</comment>
<dbReference type="PANTHER" id="PTHR43694">
    <property type="entry name" value="RIBONUCLEASE J"/>
    <property type="match status" value="1"/>
</dbReference>
<reference evidence="10 11" key="1">
    <citation type="submission" date="2018-08" db="EMBL/GenBank/DDBJ databases">
        <title>Genomic Encyclopedia of Type Strains, Phase IV (KMG-IV): sequencing the most valuable type-strain genomes for metagenomic binning, comparative biology and taxonomic classification.</title>
        <authorList>
            <person name="Goeker M."/>
        </authorList>
    </citation>
    <scope>NUCLEOTIDE SEQUENCE [LARGE SCALE GENOMIC DNA]</scope>
    <source>
        <strain evidence="10 11">DSM 23923</strain>
    </source>
</reference>
<feature type="active site" description="Proton donor" evidence="6">
    <location>
        <position position="193"/>
    </location>
</feature>
<dbReference type="GO" id="GO:0008270">
    <property type="term" value="F:zinc ion binding"/>
    <property type="evidence" value="ECO:0007669"/>
    <property type="project" value="InterPro"/>
</dbReference>
<dbReference type="SMART" id="SM00849">
    <property type="entry name" value="Lactamase_B"/>
    <property type="match status" value="1"/>
</dbReference>
<dbReference type="InterPro" id="IPR004613">
    <property type="entry name" value="RNase_J"/>
</dbReference>
<keyword evidence="11" id="KW-1185">Reference proteome</keyword>
<feature type="binding site" evidence="8">
    <location>
        <position position="48"/>
    </location>
    <ligand>
        <name>Ca(2+)</name>
        <dbReference type="ChEBI" id="CHEBI:29108"/>
    </ligand>
</feature>
<evidence type="ECO:0000256" key="3">
    <source>
        <dbReference type="ARBA" id="ARBA00022839"/>
    </source>
</evidence>
<gene>
    <name evidence="5" type="primary">rnj</name>
    <name evidence="10" type="ORF">DFR64_2962</name>
</gene>
<dbReference type="AlphaFoldDB" id="A0A347ZN94"/>
<dbReference type="Gene3D" id="3.60.15.10">
    <property type="entry name" value="Ribonuclease Z/Hydroxyacylglutathione hydrolase-like"/>
    <property type="match status" value="1"/>
</dbReference>
<keyword evidence="2 5" id="KW-0540">Nuclease</keyword>
<comment type="subcellular location">
    <subcellularLocation>
        <location evidence="5">Cytoplasm</location>
    </subcellularLocation>
</comment>
<evidence type="ECO:0000313" key="10">
    <source>
        <dbReference type="EMBL" id="REG05553.1"/>
    </source>
</evidence>
<keyword evidence="3 5" id="KW-0269">Exonuclease</keyword>
<keyword evidence="1 5" id="KW-0963">Cytoplasm</keyword>
<feature type="binding site" evidence="8">
    <location>
        <position position="71"/>
    </location>
    <ligand>
        <name>Zn(2+)</name>
        <dbReference type="ChEBI" id="CHEBI:29105"/>
        <label>1</label>
        <note>catalytic</note>
    </ligand>
</feature>
<dbReference type="GO" id="GO:0003723">
    <property type="term" value="F:RNA binding"/>
    <property type="evidence" value="ECO:0007669"/>
    <property type="project" value="UniProtKB-UniRule"/>
</dbReference>
<dbReference type="NCBIfam" id="TIGR00649">
    <property type="entry name" value="MG423"/>
    <property type="match status" value="1"/>
</dbReference>
<name>A0A347ZN94_9CHLR</name>
<dbReference type="InterPro" id="IPR042173">
    <property type="entry name" value="RNase_J_2"/>
</dbReference>
<protein>
    <recommendedName>
        <fullName evidence="5">Ribonuclease J</fullName>
        <shortName evidence="5">RNase J</shortName>
        <ecNumber evidence="5">3.1.-.-</ecNumber>
    </recommendedName>
</protein>
<keyword evidence="5" id="KW-0378">Hydrolase</keyword>
<dbReference type="EMBL" id="QUMS01000005">
    <property type="protein sequence ID" value="REG05553.1"/>
    <property type="molecule type" value="Genomic_DNA"/>
</dbReference>
<comment type="cofactor">
    <cofactor evidence="8">
        <name>Zn(2+)</name>
        <dbReference type="ChEBI" id="CHEBI:29105"/>
    </cofactor>
    <text evidence="8">Binds 2 Zn(2+) ions per subunit. It is not clear if Zn(2+) or Mg(2+) is physiologically important.</text>
</comment>
<accession>A0A347ZN94</accession>
<keyword evidence="8" id="KW-0862">Zinc</keyword>
<feature type="binding site" evidence="8">
    <location>
        <position position="76"/>
    </location>
    <ligand>
        <name>Zn(2+)</name>
        <dbReference type="ChEBI" id="CHEBI:29105"/>
        <label>1</label>
        <note>catalytic</note>
    </ligand>
</feature>
<dbReference type="InterPro" id="IPR055132">
    <property type="entry name" value="RNase_J_b_CASP"/>
</dbReference>
<comment type="similarity">
    <text evidence="5">Belongs to the metallo-beta-lactamase superfamily. RNA-metabolizing metallo-beta-lactamase-like family. Bacterial RNase J subfamily.</text>
</comment>
<evidence type="ECO:0000256" key="6">
    <source>
        <dbReference type="PIRSR" id="PIRSR004803-1"/>
    </source>
</evidence>
<dbReference type="Pfam" id="PF17770">
    <property type="entry name" value="RNase_J_C"/>
    <property type="match status" value="1"/>
</dbReference>
<feature type="binding site" evidence="8">
    <location>
        <position position="75"/>
    </location>
    <ligand>
        <name>Zn(2+)</name>
        <dbReference type="ChEBI" id="CHEBI:29105"/>
        <label>1</label>
        <note>catalytic</note>
    </ligand>
</feature>
<proteinExistence type="inferred from homology"/>
<feature type="binding site" evidence="5 7">
    <location>
        <begin position="362"/>
        <end position="366"/>
    </location>
    <ligand>
        <name>substrate</name>
    </ligand>
</feature>
<evidence type="ECO:0000259" key="9">
    <source>
        <dbReference type="SMART" id="SM00849"/>
    </source>
</evidence>
<dbReference type="Gene3D" id="3.10.20.580">
    <property type="match status" value="1"/>
</dbReference>
<dbReference type="GO" id="GO:0004534">
    <property type="term" value="F:5'-3' RNA exonuclease activity"/>
    <property type="evidence" value="ECO:0007669"/>
    <property type="project" value="UniProtKB-UniRule"/>
</dbReference>
<keyword evidence="4 5" id="KW-0694">RNA-binding</keyword>
<dbReference type="GO" id="GO:0004521">
    <property type="term" value="F:RNA endonuclease activity"/>
    <property type="evidence" value="ECO:0007669"/>
    <property type="project" value="UniProtKB-UniRule"/>
</dbReference>
<dbReference type="Pfam" id="PF00753">
    <property type="entry name" value="Lactamase_B"/>
    <property type="match status" value="1"/>
</dbReference>
<evidence type="ECO:0000256" key="7">
    <source>
        <dbReference type="PIRSR" id="PIRSR004803-2"/>
    </source>
</evidence>
<dbReference type="OrthoDB" id="9758375at2"/>
<comment type="subunit">
    <text evidence="5">Homodimer, may be a subunit of the RNA degradosome.</text>
</comment>